<reference evidence="6 7" key="1">
    <citation type="submission" date="2024-01" db="EMBL/GenBank/DDBJ databases">
        <authorList>
            <person name="Deng Y."/>
            <person name="Su J."/>
        </authorList>
    </citation>
    <scope>NUCLEOTIDE SEQUENCE [LARGE SCALE GENOMIC DNA]</scope>
    <source>
        <strain evidence="6 7">CPCC 100088</strain>
    </source>
</reference>
<dbReference type="Gene3D" id="3.40.190.290">
    <property type="match status" value="1"/>
</dbReference>
<reference evidence="6 7" key="2">
    <citation type="submission" date="2024-06" db="EMBL/GenBank/DDBJ databases">
        <title>Thioclava kandeliae sp. nov. from a rhizosphere soil sample of Kandelia candel in a mangrove.</title>
        <authorList>
            <person name="Mu T."/>
        </authorList>
    </citation>
    <scope>NUCLEOTIDE SEQUENCE [LARGE SCALE GENOMIC DNA]</scope>
    <source>
        <strain evidence="6 7">CPCC 100088</strain>
    </source>
</reference>
<name>A0ABV1SEH6_9RHOB</name>
<evidence type="ECO:0000313" key="7">
    <source>
        <dbReference type="Proteomes" id="UP001438953"/>
    </source>
</evidence>
<dbReference type="InterPro" id="IPR005119">
    <property type="entry name" value="LysR_subst-bd"/>
</dbReference>
<keyword evidence="7" id="KW-1185">Reference proteome</keyword>
<protein>
    <submittedName>
        <fullName evidence="6">LysR family transcriptional regulator</fullName>
    </submittedName>
</protein>
<dbReference type="Gene3D" id="1.10.10.10">
    <property type="entry name" value="Winged helix-like DNA-binding domain superfamily/Winged helix DNA-binding domain"/>
    <property type="match status" value="1"/>
</dbReference>
<dbReference type="RefSeq" id="WP_350935558.1">
    <property type="nucleotide sequence ID" value="NZ_JAYWLC010000003.1"/>
</dbReference>
<dbReference type="Proteomes" id="UP001438953">
    <property type="component" value="Unassembled WGS sequence"/>
</dbReference>
<evidence type="ECO:0000256" key="1">
    <source>
        <dbReference type="ARBA" id="ARBA00009437"/>
    </source>
</evidence>
<proteinExistence type="inferred from homology"/>
<dbReference type="InterPro" id="IPR000847">
    <property type="entry name" value="LysR_HTH_N"/>
</dbReference>
<comment type="similarity">
    <text evidence="1">Belongs to the LysR transcriptional regulatory family.</text>
</comment>
<dbReference type="SUPFAM" id="SSF53850">
    <property type="entry name" value="Periplasmic binding protein-like II"/>
    <property type="match status" value="1"/>
</dbReference>
<dbReference type="PANTHER" id="PTHR30126">
    <property type="entry name" value="HTH-TYPE TRANSCRIPTIONAL REGULATOR"/>
    <property type="match status" value="1"/>
</dbReference>
<dbReference type="SUPFAM" id="SSF46785">
    <property type="entry name" value="Winged helix' DNA-binding domain"/>
    <property type="match status" value="1"/>
</dbReference>
<evidence type="ECO:0000256" key="4">
    <source>
        <dbReference type="ARBA" id="ARBA00023163"/>
    </source>
</evidence>
<dbReference type="Pfam" id="PF03466">
    <property type="entry name" value="LysR_substrate"/>
    <property type="match status" value="1"/>
</dbReference>
<accession>A0ABV1SEH6</accession>
<keyword evidence="2" id="KW-0805">Transcription regulation</keyword>
<feature type="domain" description="HTH lysR-type" evidence="5">
    <location>
        <begin position="9"/>
        <end position="65"/>
    </location>
</feature>
<dbReference type="EMBL" id="JAYWLC010000003">
    <property type="protein sequence ID" value="MER5171309.1"/>
    <property type="molecule type" value="Genomic_DNA"/>
</dbReference>
<organism evidence="6 7">
    <name type="scientific">Thioclava kandeliae</name>
    <dbReference type="NCBI Taxonomy" id="3070818"/>
    <lineage>
        <taxon>Bacteria</taxon>
        <taxon>Pseudomonadati</taxon>
        <taxon>Pseudomonadota</taxon>
        <taxon>Alphaproteobacteria</taxon>
        <taxon>Rhodobacterales</taxon>
        <taxon>Paracoccaceae</taxon>
        <taxon>Thioclava</taxon>
    </lineage>
</organism>
<dbReference type="PROSITE" id="PS50931">
    <property type="entry name" value="HTH_LYSR"/>
    <property type="match status" value="1"/>
</dbReference>
<comment type="caution">
    <text evidence="6">The sequence shown here is derived from an EMBL/GenBank/DDBJ whole genome shotgun (WGS) entry which is preliminary data.</text>
</comment>
<evidence type="ECO:0000313" key="6">
    <source>
        <dbReference type="EMBL" id="MER5171309.1"/>
    </source>
</evidence>
<sequence length="297" mass="33532">MSYSIPRSTLEQWSVLQTVVKCGNFADAAHILSRSQSSVSYAISKLQDNLGVTIMEVQGRRAVLTQTGKVLLAEILPVLEDMRRIEARAAEIAGKAERDLRIVVDSLFPKPLLMQAISQVIARYPETRIDLREVERTYASALEDQRFDLAICLPDPRRMEGRPLYEVLMAPVARPDHPLAQAKGALRHNDLVRYLRVIVRERDNERPEPPVTEGRIWYVSGVESAIEAVRQGVCFGWLPLHKVQVELAAKRLIALETEVDHRRYVRLDLMLGNVDHPPVEAKALSDLLYEGVKALTD</sequence>
<keyword evidence="3" id="KW-0238">DNA-binding</keyword>
<dbReference type="PANTHER" id="PTHR30126:SF88">
    <property type="entry name" value="TRANSCRIPTIONAL REGULATOR-RELATED"/>
    <property type="match status" value="1"/>
</dbReference>
<dbReference type="InterPro" id="IPR036390">
    <property type="entry name" value="WH_DNA-bd_sf"/>
</dbReference>
<evidence type="ECO:0000256" key="3">
    <source>
        <dbReference type="ARBA" id="ARBA00023125"/>
    </source>
</evidence>
<keyword evidence="4" id="KW-0804">Transcription</keyword>
<evidence type="ECO:0000259" key="5">
    <source>
        <dbReference type="PROSITE" id="PS50931"/>
    </source>
</evidence>
<dbReference type="InterPro" id="IPR036388">
    <property type="entry name" value="WH-like_DNA-bd_sf"/>
</dbReference>
<dbReference type="Pfam" id="PF00126">
    <property type="entry name" value="HTH_1"/>
    <property type="match status" value="1"/>
</dbReference>
<gene>
    <name evidence="6" type="ORF">VSX56_05910</name>
</gene>
<evidence type="ECO:0000256" key="2">
    <source>
        <dbReference type="ARBA" id="ARBA00023015"/>
    </source>
</evidence>